<comment type="caution">
    <text evidence="8">The sequence shown here is derived from an EMBL/GenBank/DDBJ whole genome shotgun (WGS) entry which is preliminary data.</text>
</comment>
<sequence length="302" mass="35156">MEEKNNVLKLKVQINDEEIRLNHYLKNYAKCSSRFIRKAAREGRIKVNNNENVRLSYMLKNNDLIELQINRKEEQDIVPEKMSLDIIYEDEDIIVINKPKGIVVHPTKRHLNGTLSNGVLYYFKEKNENSIVRLVNRLDMDTSGLVLIAKNAYSHMALSRDMQKDDFIKRYLAIVHGNLEEKSGVIDKPIYRVGEGTLKRVIDERGQKSITRFKVIESYENADLIELTLETGRTHQIRVHLSSIGHPIYGDALYGKEEHEYIDRQALHAYKLQIPHPKDGRILKLQSDLPDDMKNLIDKLKK</sequence>
<dbReference type="Pfam" id="PF00849">
    <property type="entry name" value="PseudoU_synth_2"/>
    <property type="match status" value="1"/>
</dbReference>
<comment type="function">
    <text evidence="6">Responsible for synthesis of pseudouridine from uracil.</text>
</comment>
<dbReference type="GO" id="GO:0120159">
    <property type="term" value="F:rRNA pseudouridine synthase activity"/>
    <property type="evidence" value="ECO:0007669"/>
    <property type="project" value="UniProtKB-ARBA"/>
</dbReference>
<organism evidence="8 9">
    <name type="scientific">Clostridium novyi A str. 4552</name>
    <dbReference type="NCBI Taxonomy" id="1444289"/>
    <lineage>
        <taxon>Bacteria</taxon>
        <taxon>Bacillati</taxon>
        <taxon>Bacillota</taxon>
        <taxon>Clostridia</taxon>
        <taxon>Eubacteriales</taxon>
        <taxon>Clostridiaceae</taxon>
        <taxon>Clostridium</taxon>
    </lineage>
</organism>
<dbReference type="InterPro" id="IPR006145">
    <property type="entry name" value="PsdUridine_synth_RsuA/RluA"/>
</dbReference>
<dbReference type="RefSeq" id="WP_039252537.1">
    <property type="nucleotide sequence ID" value="NZ_JENJ01000005.1"/>
</dbReference>
<evidence type="ECO:0000313" key="8">
    <source>
        <dbReference type="EMBL" id="KGM97928.1"/>
    </source>
</evidence>
<dbReference type="AlphaFoldDB" id="A0A0A0IBL8"/>
<feature type="domain" description="RNA-binding S4" evidence="7">
    <location>
        <begin position="19"/>
        <end position="83"/>
    </location>
</feature>
<dbReference type="EMBL" id="JENJ01000005">
    <property type="protein sequence ID" value="KGM97928.1"/>
    <property type="molecule type" value="Genomic_DNA"/>
</dbReference>
<dbReference type="InterPro" id="IPR006225">
    <property type="entry name" value="PsdUridine_synth_RluC/D"/>
</dbReference>
<dbReference type="OrthoDB" id="9807829at2"/>
<proteinExistence type="inferred from homology"/>
<comment type="catalytic activity">
    <reaction evidence="1 6">
        <text>a uridine in RNA = a pseudouridine in RNA</text>
        <dbReference type="Rhea" id="RHEA:48348"/>
        <dbReference type="Rhea" id="RHEA-COMP:12068"/>
        <dbReference type="Rhea" id="RHEA-COMP:12069"/>
        <dbReference type="ChEBI" id="CHEBI:65314"/>
        <dbReference type="ChEBI" id="CHEBI:65315"/>
    </reaction>
</comment>
<dbReference type="PANTHER" id="PTHR21600:SF44">
    <property type="entry name" value="RIBOSOMAL LARGE SUBUNIT PSEUDOURIDINE SYNTHASE D"/>
    <property type="match status" value="1"/>
</dbReference>
<dbReference type="InterPro" id="IPR006224">
    <property type="entry name" value="PsdUridine_synth_RluA-like_CS"/>
</dbReference>
<evidence type="ECO:0000313" key="9">
    <source>
        <dbReference type="Proteomes" id="UP000030012"/>
    </source>
</evidence>
<dbReference type="EC" id="5.4.99.-" evidence="6"/>
<gene>
    <name evidence="8" type="ORF">Z968_01820</name>
</gene>
<evidence type="ECO:0000256" key="5">
    <source>
        <dbReference type="PROSITE-ProRule" id="PRU00182"/>
    </source>
</evidence>
<feature type="active site" evidence="4">
    <location>
        <position position="139"/>
    </location>
</feature>
<accession>A0A0A0IBL8</accession>
<comment type="similarity">
    <text evidence="2 6">Belongs to the pseudouridine synthase RluA family.</text>
</comment>
<dbReference type="GO" id="GO:0003723">
    <property type="term" value="F:RNA binding"/>
    <property type="evidence" value="ECO:0007669"/>
    <property type="project" value="UniProtKB-KW"/>
</dbReference>
<dbReference type="NCBIfam" id="TIGR00005">
    <property type="entry name" value="rluA_subfam"/>
    <property type="match status" value="1"/>
</dbReference>
<dbReference type="CDD" id="cd02869">
    <property type="entry name" value="PseudoU_synth_RluA_like"/>
    <property type="match status" value="1"/>
</dbReference>
<evidence type="ECO:0000256" key="2">
    <source>
        <dbReference type="ARBA" id="ARBA00010876"/>
    </source>
</evidence>
<dbReference type="InterPro" id="IPR002942">
    <property type="entry name" value="S4_RNA-bd"/>
</dbReference>
<evidence type="ECO:0000256" key="3">
    <source>
        <dbReference type="ARBA" id="ARBA00023235"/>
    </source>
</evidence>
<dbReference type="PANTHER" id="PTHR21600">
    <property type="entry name" value="MITOCHONDRIAL RNA PSEUDOURIDINE SYNTHASE"/>
    <property type="match status" value="1"/>
</dbReference>
<keyword evidence="3 6" id="KW-0413">Isomerase</keyword>
<dbReference type="GO" id="GO:0000455">
    <property type="term" value="P:enzyme-directed rRNA pseudouridine synthesis"/>
    <property type="evidence" value="ECO:0007669"/>
    <property type="project" value="UniProtKB-ARBA"/>
</dbReference>
<evidence type="ECO:0000256" key="1">
    <source>
        <dbReference type="ARBA" id="ARBA00000073"/>
    </source>
</evidence>
<protein>
    <recommendedName>
        <fullName evidence="6">Pseudouridine synthase</fullName>
        <ecNumber evidence="6">5.4.99.-</ecNumber>
    </recommendedName>
</protein>
<dbReference type="SMART" id="SM00363">
    <property type="entry name" value="S4"/>
    <property type="match status" value="1"/>
</dbReference>
<dbReference type="Proteomes" id="UP000030012">
    <property type="component" value="Unassembled WGS sequence"/>
</dbReference>
<dbReference type="FunFam" id="3.30.2350.10:FF:000005">
    <property type="entry name" value="Pseudouridine synthase"/>
    <property type="match status" value="1"/>
</dbReference>
<dbReference type="InterPro" id="IPR050188">
    <property type="entry name" value="RluA_PseudoU_synthase"/>
</dbReference>
<dbReference type="InterPro" id="IPR020103">
    <property type="entry name" value="PsdUridine_synth_cat_dom_sf"/>
</dbReference>
<dbReference type="SUPFAM" id="SSF55174">
    <property type="entry name" value="Alpha-L RNA-binding motif"/>
    <property type="match status" value="1"/>
</dbReference>
<reference evidence="8 9" key="1">
    <citation type="submission" date="2014-01" db="EMBL/GenBank/DDBJ databases">
        <title>Plasmidome dynamics in the species complex Clostridium novyi sensu lato converts strains of independent lineages into distinctly different pathogens.</title>
        <authorList>
            <person name="Skarin H."/>
            <person name="Segerman B."/>
        </authorList>
    </citation>
    <scope>NUCLEOTIDE SEQUENCE [LARGE SCALE GENOMIC DNA]</scope>
    <source>
        <strain evidence="8 9">4552</strain>
    </source>
</reference>
<dbReference type="PROSITE" id="PS50889">
    <property type="entry name" value="S4"/>
    <property type="match status" value="1"/>
</dbReference>
<evidence type="ECO:0000259" key="7">
    <source>
        <dbReference type="SMART" id="SM00363"/>
    </source>
</evidence>
<dbReference type="CDD" id="cd00165">
    <property type="entry name" value="S4"/>
    <property type="match status" value="1"/>
</dbReference>
<dbReference type="Gene3D" id="3.10.290.10">
    <property type="entry name" value="RNA-binding S4 domain"/>
    <property type="match status" value="1"/>
</dbReference>
<dbReference type="InterPro" id="IPR036986">
    <property type="entry name" value="S4_RNA-bd_sf"/>
</dbReference>
<dbReference type="SUPFAM" id="SSF55120">
    <property type="entry name" value="Pseudouridine synthase"/>
    <property type="match status" value="1"/>
</dbReference>
<keyword evidence="5" id="KW-0694">RNA-binding</keyword>
<dbReference type="PROSITE" id="PS01129">
    <property type="entry name" value="PSI_RLU"/>
    <property type="match status" value="1"/>
</dbReference>
<name>A0A0A0IBL8_CLONO</name>
<evidence type="ECO:0000256" key="6">
    <source>
        <dbReference type="RuleBase" id="RU362028"/>
    </source>
</evidence>
<dbReference type="Gene3D" id="3.30.2350.10">
    <property type="entry name" value="Pseudouridine synthase"/>
    <property type="match status" value="1"/>
</dbReference>
<evidence type="ECO:0000256" key="4">
    <source>
        <dbReference type="PIRSR" id="PIRSR606225-1"/>
    </source>
</evidence>